<organism evidence="5 6">
    <name type="scientific">Solemya velesiana gill symbiont</name>
    <dbReference type="NCBI Taxonomy" id="1918948"/>
    <lineage>
        <taxon>Bacteria</taxon>
        <taxon>Pseudomonadati</taxon>
        <taxon>Pseudomonadota</taxon>
        <taxon>Gammaproteobacteria</taxon>
        <taxon>sulfur-oxidizing symbionts</taxon>
    </lineage>
</organism>
<evidence type="ECO:0000256" key="1">
    <source>
        <dbReference type="ARBA" id="ARBA00022592"/>
    </source>
</evidence>
<dbReference type="GO" id="GO:0035435">
    <property type="term" value="P:phosphate ion transmembrane transport"/>
    <property type="evidence" value="ECO:0007669"/>
    <property type="project" value="InterPro"/>
</dbReference>
<dbReference type="SMART" id="SM00382">
    <property type="entry name" value="AAA"/>
    <property type="match status" value="1"/>
</dbReference>
<keyword evidence="2" id="KW-0547">Nucleotide-binding</keyword>
<dbReference type="CDD" id="cd03260">
    <property type="entry name" value="ABC_PstB_phosphate_transporter"/>
    <property type="match status" value="1"/>
</dbReference>
<accession>A0A1T2KTE5</accession>
<dbReference type="InterPro" id="IPR027417">
    <property type="entry name" value="P-loop_NTPase"/>
</dbReference>
<dbReference type="GO" id="GO:0016020">
    <property type="term" value="C:membrane"/>
    <property type="evidence" value="ECO:0007669"/>
    <property type="project" value="InterPro"/>
</dbReference>
<dbReference type="Pfam" id="PF00005">
    <property type="entry name" value="ABC_tran"/>
    <property type="match status" value="1"/>
</dbReference>
<comment type="caution">
    <text evidence="5">The sequence shown here is derived from an EMBL/GenBank/DDBJ whole genome shotgun (WGS) entry which is preliminary data.</text>
</comment>
<feature type="domain" description="ABC transporter" evidence="4">
    <location>
        <begin position="20"/>
        <end position="263"/>
    </location>
</feature>
<keyword evidence="1" id="KW-0592">Phosphate transport</keyword>
<reference evidence="5 6" key="1">
    <citation type="submission" date="2016-11" db="EMBL/GenBank/DDBJ databases">
        <title>Mixed transmission modes and dynamic genome evolution in an obligate animal-bacterial symbiosis.</title>
        <authorList>
            <person name="Russell S.L."/>
            <person name="Corbett-Detig R.B."/>
            <person name="Cavanaugh C.M."/>
        </authorList>
    </citation>
    <scope>NUCLEOTIDE SEQUENCE [LARGE SCALE GENOMIC DNA]</scope>
    <source>
        <strain evidence="5">Se-Cadez</strain>
    </source>
</reference>
<evidence type="ECO:0000259" key="4">
    <source>
        <dbReference type="PROSITE" id="PS50893"/>
    </source>
</evidence>
<gene>
    <name evidence="5" type="ORF">BOW51_08560</name>
</gene>
<dbReference type="PANTHER" id="PTHR43423:SF1">
    <property type="entry name" value="ABC TRANSPORTER I FAMILY MEMBER 17"/>
    <property type="match status" value="1"/>
</dbReference>
<evidence type="ECO:0000256" key="2">
    <source>
        <dbReference type="ARBA" id="ARBA00022741"/>
    </source>
</evidence>
<dbReference type="InterPro" id="IPR005670">
    <property type="entry name" value="PstB-like"/>
</dbReference>
<dbReference type="AlphaFoldDB" id="A0A1T2KTE5"/>
<evidence type="ECO:0000313" key="5">
    <source>
        <dbReference type="EMBL" id="OOZ36138.1"/>
    </source>
</evidence>
<dbReference type="Proteomes" id="UP000190896">
    <property type="component" value="Unassembled WGS sequence"/>
</dbReference>
<keyword evidence="6" id="KW-1185">Reference proteome</keyword>
<dbReference type="Gene3D" id="3.40.50.300">
    <property type="entry name" value="P-loop containing nucleotide triphosphate hydrolases"/>
    <property type="match status" value="1"/>
</dbReference>
<dbReference type="SUPFAM" id="SSF52540">
    <property type="entry name" value="P-loop containing nucleoside triphosphate hydrolases"/>
    <property type="match status" value="1"/>
</dbReference>
<dbReference type="InterPro" id="IPR003439">
    <property type="entry name" value="ABC_transporter-like_ATP-bd"/>
</dbReference>
<protein>
    <submittedName>
        <fullName evidence="5">Phosphate ABC transporter ATP-binding protein</fullName>
    </submittedName>
</protein>
<dbReference type="PROSITE" id="PS50893">
    <property type="entry name" value="ABC_TRANSPORTER_2"/>
    <property type="match status" value="1"/>
</dbReference>
<keyword evidence="1" id="KW-0813">Transport</keyword>
<dbReference type="GO" id="GO:0005315">
    <property type="term" value="F:phosphate transmembrane transporter activity"/>
    <property type="evidence" value="ECO:0007669"/>
    <property type="project" value="InterPro"/>
</dbReference>
<evidence type="ECO:0000256" key="3">
    <source>
        <dbReference type="ARBA" id="ARBA00022840"/>
    </source>
</evidence>
<dbReference type="GO" id="GO:0005524">
    <property type="term" value="F:ATP binding"/>
    <property type="evidence" value="ECO:0007669"/>
    <property type="project" value="UniProtKB-KW"/>
</dbReference>
<dbReference type="PANTHER" id="PTHR43423">
    <property type="entry name" value="ABC TRANSPORTER I FAMILY MEMBER 17"/>
    <property type="match status" value="1"/>
</dbReference>
<name>A0A1T2KTE5_9GAMM</name>
<sequence>MMNNAAQIAETTEQAQQYAIRTEKLNLWYGTFQALYDVDFNIRQGMITSLIGPSGCGKSTYLRSVNRINERLGYVRIEGNIDVFGQNIYDPSVELVQVRKQIGMVFQRPNPLPISIRDNILFGHKLHSGGRASRSEQDGIVEDALRQVLLWDKVKDRLNRKATELSLEEQQKLCIARLLPVKPRVLLMDEPCSALDPKGTAAVEELIWELRGKYSILIVTHNMAQARRASEECIFMLMGKVVEHATTDQLFVSPQSQQTADYIEGRYG</sequence>
<keyword evidence="3 5" id="KW-0067">ATP-binding</keyword>
<evidence type="ECO:0000313" key="6">
    <source>
        <dbReference type="Proteomes" id="UP000190896"/>
    </source>
</evidence>
<dbReference type="GO" id="GO:0016887">
    <property type="term" value="F:ATP hydrolysis activity"/>
    <property type="evidence" value="ECO:0007669"/>
    <property type="project" value="InterPro"/>
</dbReference>
<proteinExistence type="predicted"/>
<dbReference type="EMBL" id="MPRJ01000053">
    <property type="protein sequence ID" value="OOZ36138.1"/>
    <property type="molecule type" value="Genomic_DNA"/>
</dbReference>
<dbReference type="InterPro" id="IPR003593">
    <property type="entry name" value="AAA+_ATPase"/>
</dbReference>